<reference evidence="2 3" key="1">
    <citation type="submission" date="2016-10" db="EMBL/GenBank/DDBJ databases">
        <authorList>
            <person name="de Groot N.N."/>
        </authorList>
    </citation>
    <scope>NUCLEOTIDE SEQUENCE [LARGE SCALE GENOMIC DNA]</scope>
    <source>
        <strain evidence="2 3">DSM 16619</strain>
    </source>
</reference>
<dbReference type="AlphaFoldDB" id="A0A1G6PAU1"/>
<gene>
    <name evidence="2" type="ORF">SAMN05192589_103192</name>
</gene>
<evidence type="ECO:0000256" key="1">
    <source>
        <dbReference type="SAM" id="Phobius"/>
    </source>
</evidence>
<feature type="transmembrane region" description="Helical" evidence="1">
    <location>
        <begin position="107"/>
        <end position="134"/>
    </location>
</feature>
<evidence type="ECO:0000313" key="2">
    <source>
        <dbReference type="EMBL" id="SDC77352.1"/>
    </source>
</evidence>
<name>A0A1G6PAU1_9BURK</name>
<feature type="transmembrane region" description="Helical" evidence="1">
    <location>
        <begin position="69"/>
        <end position="95"/>
    </location>
</feature>
<sequence>MSEPRPSRKRKRSVRATELTVFDVKKVRRGMLWGVPYFMALIAGCYWMTTELLISTVVDIAYRAPAVQITPGALIAPFLATMLILGIVVGCMRTIPLRERIVKPFEYAMLLASLLGVAVMCLIPVAAVTLHFFMPSRGYYPCNFLQGSPNKWSNDWVRDPVWCVKGKTVEWVNEQARSATMPNATSAPMRP</sequence>
<keyword evidence="1" id="KW-0472">Membrane</keyword>
<dbReference type="EMBL" id="FMZC01000003">
    <property type="protein sequence ID" value="SDC77352.1"/>
    <property type="molecule type" value="Genomic_DNA"/>
</dbReference>
<dbReference type="Proteomes" id="UP000198781">
    <property type="component" value="Unassembled WGS sequence"/>
</dbReference>
<keyword evidence="1" id="KW-0812">Transmembrane</keyword>
<organism evidence="2 3">
    <name type="scientific">Paracidovorax valerianellae</name>
    <dbReference type="NCBI Taxonomy" id="187868"/>
    <lineage>
        <taxon>Bacteria</taxon>
        <taxon>Pseudomonadati</taxon>
        <taxon>Pseudomonadota</taxon>
        <taxon>Betaproteobacteria</taxon>
        <taxon>Burkholderiales</taxon>
        <taxon>Comamonadaceae</taxon>
        <taxon>Paracidovorax</taxon>
    </lineage>
</organism>
<proteinExistence type="predicted"/>
<accession>A0A1G6PAU1</accession>
<dbReference type="OrthoDB" id="8811685at2"/>
<keyword evidence="3" id="KW-1185">Reference proteome</keyword>
<feature type="transmembrane region" description="Helical" evidence="1">
    <location>
        <begin position="31"/>
        <end position="49"/>
    </location>
</feature>
<evidence type="ECO:0000313" key="3">
    <source>
        <dbReference type="Proteomes" id="UP000198781"/>
    </source>
</evidence>
<protein>
    <submittedName>
        <fullName evidence="2">Uncharacterized protein</fullName>
    </submittedName>
</protein>
<keyword evidence="1" id="KW-1133">Transmembrane helix</keyword>
<dbReference type="RefSeq" id="WP_139160335.1">
    <property type="nucleotide sequence ID" value="NZ_FMZC01000003.1"/>
</dbReference>